<evidence type="ECO:0000313" key="3">
    <source>
        <dbReference type="Proteomes" id="UP000265520"/>
    </source>
</evidence>
<dbReference type="Proteomes" id="UP000265520">
    <property type="component" value="Unassembled WGS sequence"/>
</dbReference>
<keyword evidence="3" id="KW-1185">Reference proteome</keyword>
<dbReference type="GO" id="GO:0016757">
    <property type="term" value="F:glycosyltransferase activity"/>
    <property type="evidence" value="ECO:0007669"/>
    <property type="project" value="UniProtKB-KW"/>
</dbReference>
<keyword evidence="2" id="KW-0808">Transferase</keyword>
<dbReference type="AlphaFoldDB" id="A0A392QRM1"/>
<protein>
    <submittedName>
        <fullName evidence="2">Putative galactinol-sucrose galactosyltransferase 2</fullName>
    </submittedName>
</protein>
<comment type="caution">
    <text evidence="2">The sequence shown here is derived from an EMBL/GenBank/DDBJ whole genome shotgun (WGS) entry which is preliminary data.</text>
</comment>
<dbReference type="EMBL" id="LXQA010154457">
    <property type="protein sequence ID" value="MCI26637.1"/>
    <property type="molecule type" value="Genomic_DNA"/>
</dbReference>
<evidence type="ECO:0000256" key="1">
    <source>
        <dbReference type="ARBA" id="ARBA00023277"/>
    </source>
</evidence>
<dbReference type="Pfam" id="PF05691">
    <property type="entry name" value="Raffinose_syn"/>
    <property type="match status" value="1"/>
</dbReference>
<proteinExistence type="predicted"/>
<dbReference type="InterPro" id="IPR008811">
    <property type="entry name" value="Glycosyl_hydrolases_36"/>
</dbReference>
<reference evidence="2 3" key="1">
    <citation type="journal article" date="2018" name="Front. Plant Sci.">
        <title>Red Clover (Trifolium pratense) and Zigzag Clover (T. medium) - A Picture of Genomic Similarities and Differences.</title>
        <authorList>
            <person name="Dluhosova J."/>
            <person name="Istvanek J."/>
            <person name="Nedelnik J."/>
            <person name="Repkova J."/>
        </authorList>
    </citation>
    <scope>NUCLEOTIDE SEQUENCE [LARGE SCALE GENOMIC DNA]</scope>
    <source>
        <strain evidence="3">cv. 10/8</strain>
        <tissue evidence="2">Leaf</tissue>
    </source>
</reference>
<evidence type="ECO:0000313" key="2">
    <source>
        <dbReference type="EMBL" id="MCI26637.1"/>
    </source>
</evidence>
<name>A0A392QRM1_9FABA</name>
<keyword evidence="1" id="KW-0119">Carbohydrate metabolism</keyword>
<feature type="non-terminal residue" evidence="2">
    <location>
        <position position="1"/>
    </location>
</feature>
<keyword evidence="2" id="KW-0328">Glycosyltransferase</keyword>
<sequence>LSEGGTSPRFLIIDDGWQQIESKPKDADCAVKEGAL</sequence>
<accession>A0A392QRM1</accession>
<organism evidence="2 3">
    <name type="scientific">Trifolium medium</name>
    <dbReference type="NCBI Taxonomy" id="97028"/>
    <lineage>
        <taxon>Eukaryota</taxon>
        <taxon>Viridiplantae</taxon>
        <taxon>Streptophyta</taxon>
        <taxon>Embryophyta</taxon>
        <taxon>Tracheophyta</taxon>
        <taxon>Spermatophyta</taxon>
        <taxon>Magnoliopsida</taxon>
        <taxon>eudicotyledons</taxon>
        <taxon>Gunneridae</taxon>
        <taxon>Pentapetalae</taxon>
        <taxon>rosids</taxon>
        <taxon>fabids</taxon>
        <taxon>Fabales</taxon>
        <taxon>Fabaceae</taxon>
        <taxon>Papilionoideae</taxon>
        <taxon>50 kb inversion clade</taxon>
        <taxon>NPAAA clade</taxon>
        <taxon>Hologalegina</taxon>
        <taxon>IRL clade</taxon>
        <taxon>Trifolieae</taxon>
        <taxon>Trifolium</taxon>
    </lineage>
</organism>